<evidence type="ECO:0000313" key="4">
    <source>
        <dbReference type="EMBL" id="PSK95128.1"/>
    </source>
</evidence>
<dbReference type="InterPro" id="IPR006638">
    <property type="entry name" value="Elp3/MiaA/NifB-like_rSAM"/>
</dbReference>
<organism evidence="4 5">
    <name type="scientific">Taibaiella chishuiensis</name>
    <dbReference type="NCBI Taxonomy" id="1434707"/>
    <lineage>
        <taxon>Bacteria</taxon>
        <taxon>Pseudomonadati</taxon>
        <taxon>Bacteroidota</taxon>
        <taxon>Chitinophagia</taxon>
        <taxon>Chitinophagales</taxon>
        <taxon>Chitinophagaceae</taxon>
        <taxon>Taibaiella</taxon>
    </lineage>
</organism>
<evidence type="ECO:0000313" key="5">
    <source>
        <dbReference type="Proteomes" id="UP000240572"/>
    </source>
</evidence>
<keyword evidence="2" id="KW-0408">Iron</keyword>
<accession>A0A2P8DD25</accession>
<evidence type="ECO:0000259" key="3">
    <source>
        <dbReference type="PROSITE" id="PS51918"/>
    </source>
</evidence>
<keyword evidence="2" id="KW-0963">Cytoplasm</keyword>
<dbReference type="Proteomes" id="UP000240572">
    <property type="component" value="Unassembled WGS sequence"/>
</dbReference>
<dbReference type="AlphaFoldDB" id="A0A2P8DD25"/>
<keyword evidence="2" id="KW-0349">Heme</keyword>
<dbReference type="InterPro" id="IPR058240">
    <property type="entry name" value="rSAM_sf"/>
</dbReference>
<reference evidence="4 5" key="1">
    <citation type="submission" date="2018-03" db="EMBL/GenBank/DDBJ databases">
        <title>Genomic Encyclopedia of Type Strains, Phase III (KMG-III): the genomes of soil and plant-associated and newly described type strains.</title>
        <authorList>
            <person name="Whitman W."/>
        </authorList>
    </citation>
    <scope>NUCLEOTIDE SEQUENCE [LARGE SCALE GENOMIC DNA]</scope>
    <source>
        <strain evidence="4 5">CGMCC 1.12700</strain>
    </source>
</reference>
<keyword evidence="2" id="KW-0143">Chaperone</keyword>
<dbReference type="EMBL" id="PYGD01000001">
    <property type="protein sequence ID" value="PSK95128.1"/>
    <property type="molecule type" value="Genomic_DNA"/>
</dbReference>
<comment type="subcellular location">
    <subcellularLocation>
        <location evidence="2">Cytoplasm</location>
    </subcellularLocation>
</comment>
<dbReference type="Pfam" id="PF06969">
    <property type="entry name" value="HemN_C"/>
    <property type="match status" value="1"/>
</dbReference>
<dbReference type="NCBIfam" id="TIGR00539">
    <property type="entry name" value="hemN_rel"/>
    <property type="match status" value="1"/>
</dbReference>
<dbReference type="SUPFAM" id="SSF102114">
    <property type="entry name" value="Radical SAM enzymes"/>
    <property type="match status" value="1"/>
</dbReference>
<keyword evidence="2" id="KW-0004">4Fe-4S</keyword>
<proteinExistence type="inferred from homology"/>
<name>A0A2P8DD25_9BACT</name>
<keyword evidence="2" id="KW-0949">S-adenosyl-L-methionine</keyword>
<dbReference type="GO" id="GO:0004109">
    <property type="term" value="F:coproporphyrinogen oxidase activity"/>
    <property type="evidence" value="ECO:0007669"/>
    <property type="project" value="InterPro"/>
</dbReference>
<comment type="function">
    <text evidence="2">Probably acts as a heme chaperone, transferring heme to an unknown acceptor. Binds one molecule of heme per monomer, possibly covalently. Binds 1 [4Fe-4S] cluster. The cluster is coordinated with 3 cysteines and an exchangeable S-adenosyl-L-methionine.</text>
</comment>
<dbReference type="InterPro" id="IPR007197">
    <property type="entry name" value="rSAM"/>
</dbReference>
<comment type="similarity">
    <text evidence="1">Belongs to the anaerobic coproporphyrinogen-III oxidase family. HemW subfamily.</text>
</comment>
<dbReference type="GO" id="GO:0051539">
    <property type="term" value="F:4 iron, 4 sulfur cluster binding"/>
    <property type="evidence" value="ECO:0007669"/>
    <property type="project" value="UniProtKB-UniRule"/>
</dbReference>
<sequence>MLAALSREMALRQDYLQQQEISTVYWGGGTPSLLSSSELMQLWDKMTRSFNLDAPGEVTLEANPDNLSPAYLKALAGTPVNRLSIGIQSFREEDLRYMNRAHTAQEADYAVKAAQDAGFENISIDLIYGTPTMNDQQWKENIHYALGLGVPHISSYALTVEPRTALAHAIEKGRSVEPDNEQAATQFELLMDALTGAGYDHYEISNFALPGRYAVHNTNYWRGAHYIGLGPSAHSFDGGSRQWNVANNALYLKQVLTDSHVPAEREELSFEDRLNEYLMTSLRTMWGTDLALLAKDFGSDVAADITERSAAYRDKGCMLLQDGHLVLTPAGKLLADRIASELFYDKK</sequence>
<dbReference type="GO" id="GO:0046872">
    <property type="term" value="F:metal ion binding"/>
    <property type="evidence" value="ECO:0007669"/>
    <property type="project" value="UniProtKB-UniRule"/>
</dbReference>
<keyword evidence="5" id="KW-1185">Reference proteome</keyword>
<protein>
    <recommendedName>
        <fullName evidence="2">Heme chaperone HemW</fullName>
    </recommendedName>
</protein>
<evidence type="ECO:0000256" key="1">
    <source>
        <dbReference type="ARBA" id="ARBA00006100"/>
    </source>
</evidence>
<dbReference type="PROSITE" id="PS51918">
    <property type="entry name" value="RADICAL_SAM"/>
    <property type="match status" value="1"/>
</dbReference>
<dbReference type="PANTHER" id="PTHR13932">
    <property type="entry name" value="COPROPORPHYRINIGEN III OXIDASE"/>
    <property type="match status" value="1"/>
</dbReference>
<evidence type="ECO:0000256" key="2">
    <source>
        <dbReference type="RuleBase" id="RU364116"/>
    </source>
</evidence>
<keyword evidence="2" id="KW-0479">Metal-binding</keyword>
<dbReference type="InterPro" id="IPR034505">
    <property type="entry name" value="Coproporphyrinogen-III_oxidase"/>
</dbReference>
<dbReference type="InterPro" id="IPR004559">
    <property type="entry name" value="HemW-like"/>
</dbReference>
<feature type="domain" description="Radical SAM core" evidence="3">
    <location>
        <begin position="1"/>
        <end position="200"/>
    </location>
</feature>
<dbReference type="GO" id="GO:0005737">
    <property type="term" value="C:cytoplasm"/>
    <property type="evidence" value="ECO:0007669"/>
    <property type="project" value="UniProtKB-SubCell"/>
</dbReference>
<dbReference type="Pfam" id="PF04055">
    <property type="entry name" value="Radical_SAM"/>
    <property type="match status" value="1"/>
</dbReference>
<dbReference type="PANTHER" id="PTHR13932:SF5">
    <property type="entry name" value="RADICAL S-ADENOSYL METHIONINE DOMAIN-CONTAINING PROTEIN 1, MITOCHONDRIAL"/>
    <property type="match status" value="1"/>
</dbReference>
<dbReference type="CDD" id="cd01335">
    <property type="entry name" value="Radical_SAM"/>
    <property type="match status" value="1"/>
</dbReference>
<keyword evidence="2" id="KW-0411">Iron-sulfur</keyword>
<gene>
    <name evidence="4" type="ORF">B0I18_1011292</name>
</gene>
<dbReference type="Gene3D" id="3.30.750.200">
    <property type="match status" value="1"/>
</dbReference>
<dbReference type="InterPro" id="IPR010723">
    <property type="entry name" value="HemN_C"/>
</dbReference>
<dbReference type="GO" id="GO:0006779">
    <property type="term" value="P:porphyrin-containing compound biosynthetic process"/>
    <property type="evidence" value="ECO:0007669"/>
    <property type="project" value="InterPro"/>
</dbReference>
<comment type="caution">
    <text evidence="4">The sequence shown here is derived from an EMBL/GenBank/DDBJ whole genome shotgun (WGS) entry which is preliminary data.</text>
</comment>
<dbReference type="SMART" id="SM00729">
    <property type="entry name" value="Elp3"/>
    <property type="match status" value="1"/>
</dbReference>